<dbReference type="CDD" id="cd14829">
    <property type="entry name" value="Zeta-COP"/>
    <property type="match status" value="1"/>
</dbReference>
<dbReference type="InterPro" id="IPR022775">
    <property type="entry name" value="AP_mu_sigma_su"/>
</dbReference>
<comment type="caution">
    <text evidence="14">The sequence shown here is derived from an EMBL/GenBank/DDBJ whole genome shotgun (WGS) entry which is preliminary data.</text>
</comment>
<dbReference type="GO" id="GO:0006886">
    <property type="term" value="P:intracellular protein transport"/>
    <property type="evidence" value="ECO:0007669"/>
    <property type="project" value="TreeGrafter"/>
</dbReference>
<evidence type="ECO:0000256" key="1">
    <source>
        <dbReference type="ARBA" id="ARBA00004255"/>
    </source>
</evidence>
<dbReference type="GO" id="GO:0030126">
    <property type="term" value="C:COPI vesicle coat"/>
    <property type="evidence" value="ECO:0007669"/>
    <property type="project" value="UniProtKB-UniRule"/>
</dbReference>
<dbReference type="PANTHER" id="PTHR11043">
    <property type="entry name" value="ZETA-COAT PROTEIN"/>
    <property type="match status" value="1"/>
</dbReference>
<gene>
    <name evidence="14" type="ORF">DGYR_LOCUS4755</name>
</gene>
<evidence type="ECO:0000256" key="12">
    <source>
        <dbReference type="RuleBase" id="RU366053"/>
    </source>
</evidence>
<evidence type="ECO:0000256" key="5">
    <source>
        <dbReference type="ARBA" id="ARBA00022490"/>
    </source>
</evidence>
<evidence type="ECO:0000256" key="6">
    <source>
        <dbReference type="ARBA" id="ARBA00022892"/>
    </source>
</evidence>
<sequence>MSLLREPTLYTIKAIIILDNDGNRMIAKYFDDIFPTTKEQRQWEKNLFNKTHRASSEITILDNLTIVYRGNVDLFFYVVGSSSENELILQSVLTTLYDSVNSLLKKNVEKSCLLDNMDSICLILDEICDQGIILENDYQTIASRCALKGDDISLGEQTVAQVRDYKTLSYYYFIAKTEELYEF</sequence>
<evidence type="ECO:0000256" key="10">
    <source>
        <dbReference type="ARBA" id="ARBA00023329"/>
    </source>
</evidence>
<evidence type="ECO:0000256" key="8">
    <source>
        <dbReference type="ARBA" id="ARBA00023034"/>
    </source>
</evidence>
<evidence type="ECO:0000256" key="11">
    <source>
        <dbReference type="ARBA" id="ARBA00045555"/>
    </source>
</evidence>
<comment type="subcellular location">
    <subcellularLocation>
        <location evidence="12">Cytoplasm</location>
    </subcellularLocation>
    <subcellularLocation>
        <location evidence="1 12">Golgi apparatus membrane</location>
        <topology evidence="1 12">Peripheral membrane protein</topology>
        <orientation evidence="1 12">Cytoplasmic side</orientation>
    </subcellularLocation>
    <subcellularLocation>
        <location evidence="12">Cytoplasmic vesicle</location>
        <location evidence="12">COPI-coated vesicle membrane</location>
        <topology evidence="12">Peripheral membrane protein</topology>
        <orientation evidence="12">Cytoplasmic side</orientation>
    </subcellularLocation>
</comment>
<dbReference type="GO" id="GO:0006890">
    <property type="term" value="P:retrograde vesicle-mediated transport, Golgi to endoplasmic reticulum"/>
    <property type="evidence" value="ECO:0007669"/>
    <property type="project" value="UniProtKB-UniRule"/>
</dbReference>
<keyword evidence="6 12" id="KW-0931">ER-Golgi transport</keyword>
<dbReference type="PANTHER" id="PTHR11043:SF0">
    <property type="entry name" value="COATOMER SUBUNIT ZETA"/>
    <property type="match status" value="1"/>
</dbReference>
<evidence type="ECO:0000256" key="7">
    <source>
        <dbReference type="ARBA" id="ARBA00022927"/>
    </source>
</evidence>
<dbReference type="GO" id="GO:0006891">
    <property type="term" value="P:intra-Golgi vesicle-mediated transport"/>
    <property type="evidence" value="ECO:0007669"/>
    <property type="project" value="TreeGrafter"/>
</dbReference>
<dbReference type="InterPro" id="IPR039652">
    <property type="entry name" value="Coatomer_zeta"/>
</dbReference>
<organism evidence="14 15">
    <name type="scientific">Dimorphilus gyrociliatus</name>
    <dbReference type="NCBI Taxonomy" id="2664684"/>
    <lineage>
        <taxon>Eukaryota</taxon>
        <taxon>Metazoa</taxon>
        <taxon>Spiralia</taxon>
        <taxon>Lophotrochozoa</taxon>
        <taxon>Annelida</taxon>
        <taxon>Polychaeta</taxon>
        <taxon>Polychaeta incertae sedis</taxon>
        <taxon>Dinophilidae</taxon>
        <taxon>Dimorphilus</taxon>
    </lineage>
</organism>
<evidence type="ECO:0000256" key="3">
    <source>
        <dbReference type="ARBA" id="ARBA00011775"/>
    </source>
</evidence>
<comment type="subunit">
    <text evidence="3 12">Oligomeric complex that consists of at least the alpha, beta, beta', gamma, delta, epsilon and zeta subunits.</text>
</comment>
<keyword evidence="9 12" id="KW-0472">Membrane</keyword>
<evidence type="ECO:0000313" key="14">
    <source>
        <dbReference type="EMBL" id="CAD5116100.1"/>
    </source>
</evidence>
<keyword evidence="7 12" id="KW-0653">Protein transport</keyword>
<evidence type="ECO:0000259" key="13">
    <source>
        <dbReference type="Pfam" id="PF01217"/>
    </source>
</evidence>
<reference evidence="14 15" key="1">
    <citation type="submission" date="2020-08" db="EMBL/GenBank/DDBJ databases">
        <authorList>
            <person name="Hejnol A."/>
        </authorList>
    </citation>
    <scope>NUCLEOTIDE SEQUENCE [LARGE SCALE GENOMIC DNA]</scope>
</reference>
<feature type="domain" description="AP complex mu/sigma subunit" evidence="13">
    <location>
        <begin position="11"/>
        <end position="147"/>
    </location>
</feature>
<dbReference type="Gene3D" id="3.30.450.60">
    <property type="match status" value="1"/>
</dbReference>
<comment type="function">
    <text evidence="11">The coatomer is a cytosolic protein complex that binds to dilysine motifs and reversibly associates with Golgi non-clathrin-coated vesicles, which further mediate biosynthetic protein transport from the ER, via the Golgi up to the trans Golgi network. Coatomer complex is required for budding from Golgi membranes, and is essential for the retrograde Golgi-to-ER transport of dilysine-tagged proteins. The zeta subunit may be involved in regulating the coat assembly and, hence, the rate of biosynthetic protein transport due to its association-dissociation properties with the coatomer complex.</text>
</comment>
<keyword evidence="4 12" id="KW-0813">Transport</keyword>
<comment type="similarity">
    <text evidence="2 12">Belongs to the adaptor complexes small subunit family.</text>
</comment>
<dbReference type="OrthoDB" id="10249988at2759"/>
<name>A0A7I8VIJ5_9ANNE</name>
<evidence type="ECO:0000256" key="4">
    <source>
        <dbReference type="ARBA" id="ARBA00022448"/>
    </source>
</evidence>
<dbReference type="EMBL" id="CAJFCJ010000006">
    <property type="protein sequence ID" value="CAD5116100.1"/>
    <property type="molecule type" value="Genomic_DNA"/>
</dbReference>
<protein>
    <recommendedName>
        <fullName evidence="12">Coatomer subunit zeta</fullName>
    </recommendedName>
</protein>
<dbReference type="SUPFAM" id="SSF64356">
    <property type="entry name" value="SNARE-like"/>
    <property type="match status" value="1"/>
</dbReference>
<keyword evidence="10 12" id="KW-0968">Cytoplasmic vesicle</keyword>
<dbReference type="FunFam" id="3.30.450.60:FF:000013">
    <property type="entry name" value="Coatomer subunit zeta"/>
    <property type="match status" value="1"/>
</dbReference>
<keyword evidence="8 12" id="KW-0333">Golgi apparatus</keyword>
<proteinExistence type="inferred from homology"/>
<dbReference type="GO" id="GO:0000139">
    <property type="term" value="C:Golgi membrane"/>
    <property type="evidence" value="ECO:0007669"/>
    <property type="project" value="UniProtKB-SubCell"/>
</dbReference>
<keyword evidence="5 12" id="KW-0963">Cytoplasm</keyword>
<dbReference type="Pfam" id="PF01217">
    <property type="entry name" value="Clat_adaptor_s"/>
    <property type="match status" value="1"/>
</dbReference>
<evidence type="ECO:0000313" key="15">
    <source>
        <dbReference type="Proteomes" id="UP000549394"/>
    </source>
</evidence>
<accession>A0A7I8VIJ5</accession>
<evidence type="ECO:0000256" key="9">
    <source>
        <dbReference type="ARBA" id="ARBA00023136"/>
    </source>
</evidence>
<dbReference type="InterPro" id="IPR011012">
    <property type="entry name" value="Longin-like_dom_sf"/>
</dbReference>
<keyword evidence="15" id="KW-1185">Reference proteome</keyword>
<dbReference type="AlphaFoldDB" id="A0A7I8VIJ5"/>
<evidence type="ECO:0000256" key="2">
    <source>
        <dbReference type="ARBA" id="ARBA00006972"/>
    </source>
</evidence>
<dbReference type="Proteomes" id="UP000549394">
    <property type="component" value="Unassembled WGS sequence"/>
</dbReference>